<name>A0A2P6MTY4_9EUKA</name>
<comment type="caution">
    <text evidence="1">The sequence shown here is derived from an EMBL/GenBank/DDBJ whole genome shotgun (WGS) entry which is preliminary data.</text>
</comment>
<reference evidence="1 2" key="1">
    <citation type="journal article" date="2018" name="Genome Biol. Evol.">
        <title>Multiple Roots of Fruiting Body Formation in Amoebozoa.</title>
        <authorList>
            <person name="Hillmann F."/>
            <person name="Forbes G."/>
            <person name="Novohradska S."/>
            <person name="Ferling I."/>
            <person name="Riege K."/>
            <person name="Groth M."/>
            <person name="Westermann M."/>
            <person name="Marz M."/>
            <person name="Spaller T."/>
            <person name="Winckler T."/>
            <person name="Schaap P."/>
            <person name="Glockner G."/>
        </authorList>
    </citation>
    <scope>NUCLEOTIDE SEQUENCE [LARGE SCALE GENOMIC DNA]</scope>
    <source>
        <strain evidence="1 2">Jena</strain>
    </source>
</reference>
<proteinExistence type="predicted"/>
<dbReference type="EMBL" id="MDYQ01000415">
    <property type="protein sequence ID" value="PRP75168.1"/>
    <property type="molecule type" value="Genomic_DNA"/>
</dbReference>
<evidence type="ECO:0000313" key="1">
    <source>
        <dbReference type="EMBL" id="PRP75168.1"/>
    </source>
</evidence>
<accession>A0A2P6MTY4</accession>
<gene>
    <name evidence="1" type="ORF">PROFUN_15954</name>
</gene>
<dbReference type="InParanoid" id="A0A2P6MTY4"/>
<dbReference type="AlphaFoldDB" id="A0A2P6MTY4"/>
<evidence type="ECO:0000313" key="2">
    <source>
        <dbReference type="Proteomes" id="UP000241769"/>
    </source>
</evidence>
<sequence length="185" mass="21892">MFVSQPVVEINCNLNFVGTLCCAQHLRSLMNWKTRRNLREISATKKHIQCTFIERELLGFLWFEIILYKQRLIELFGSYVWMGYWTPDSDCPPYMNTWQEGTDQRLIYTSINVILYHKKHETKREGNGKRLLTAETDKEMEPKVSDLREVKKADEVKKPVQRVRAQWCVYPSAYSVGQKVYLCES</sequence>
<dbReference type="Proteomes" id="UP000241769">
    <property type="component" value="Unassembled WGS sequence"/>
</dbReference>
<organism evidence="1 2">
    <name type="scientific">Planoprotostelium fungivorum</name>
    <dbReference type="NCBI Taxonomy" id="1890364"/>
    <lineage>
        <taxon>Eukaryota</taxon>
        <taxon>Amoebozoa</taxon>
        <taxon>Evosea</taxon>
        <taxon>Variosea</taxon>
        <taxon>Cavosteliida</taxon>
        <taxon>Cavosteliaceae</taxon>
        <taxon>Planoprotostelium</taxon>
    </lineage>
</organism>
<protein>
    <submittedName>
        <fullName evidence="1">Uncharacterized protein</fullName>
    </submittedName>
</protein>
<keyword evidence="2" id="KW-1185">Reference proteome</keyword>